<feature type="compositionally biased region" description="Low complexity" evidence="1">
    <location>
        <begin position="190"/>
        <end position="206"/>
    </location>
</feature>
<dbReference type="EMBL" id="JAMOIL010000002">
    <property type="protein sequence ID" value="MCM0619177.1"/>
    <property type="molecule type" value="Genomic_DNA"/>
</dbReference>
<evidence type="ECO:0008006" key="5">
    <source>
        <dbReference type="Google" id="ProtNLM"/>
    </source>
</evidence>
<feature type="transmembrane region" description="Helical" evidence="2">
    <location>
        <begin position="27"/>
        <end position="47"/>
    </location>
</feature>
<protein>
    <recommendedName>
        <fullName evidence="5">DUF2993 domain-containing protein</fullName>
    </recommendedName>
</protein>
<gene>
    <name evidence="3" type="ORF">M8330_02560</name>
</gene>
<feature type="compositionally biased region" description="Pro residues" evidence="1">
    <location>
        <begin position="1"/>
        <end position="19"/>
    </location>
</feature>
<name>A0A9X2IDE2_9ACTN</name>
<accession>A0A9X2IDE2</accession>
<dbReference type="Proteomes" id="UP001139485">
    <property type="component" value="Unassembled WGS sequence"/>
</dbReference>
<evidence type="ECO:0000313" key="3">
    <source>
        <dbReference type="EMBL" id="MCM0619177.1"/>
    </source>
</evidence>
<evidence type="ECO:0000256" key="1">
    <source>
        <dbReference type="SAM" id="MobiDB-lite"/>
    </source>
</evidence>
<comment type="caution">
    <text evidence="3">The sequence shown here is derived from an EMBL/GenBank/DDBJ whole genome shotgun (WGS) entry which is preliminary data.</text>
</comment>
<keyword evidence="2" id="KW-1133">Transmembrane helix</keyword>
<organism evidence="3 4">
    <name type="scientific">Nocardioides bruguierae</name>
    <dbReference type="NCBI Taxonomy" id="2945102"/>
    <lineage>
        <taxon>Bacteria</taxon>
        <taxon>Bacillati</taxon>
        <taxon>Actinomycetota</taxon>
        <taxon>Actinomycetes</taxon>
        <taxon>Propionibacteriales</taxon>
        <taxon>Nocardioidaceae</taxon>
        <taxon>Nocardioides</taxon>
    </lineage>
</organism>
<evidence type="ECO:0000256" key="2">
    <source>
        <dbReference type="SAM" id="Phobius"/>
    </source>
</evidence>
<evidence type="ECO:0000313" key="4">
    <source>
        <dbReference type="Proteomes" id="UP001139485"/>
    </source>
</evidence>
<keyword evidence="2" id="KW-0472">Membrane</keyword>
<feature type="region of interest" description="Disordered" evidence="1">
    <location>
        <begin position="1"/>
        <end position="23"/>
    </location>
</feature>
<proteinExistence type="predicted"/>
<sequence length="206" mass="20861">MSTTRPPAPATPAPSPPPDSGRRRTRLLVVGLLTGVLVLLVGLLLGSHAVERRLEDRLADALTCTGDDETDASVDLDVSTWRLPLALAGGSLGDVGVHLERDDATLDLRLRDARRGEEGTLTHDGGSLTLVVPLAQAREIAAGLAGRSSTGRTDRGLGDGLTIESVRLRGGAVVLQAALPAGTLGGDGPAAGPAPDGPLTALPGCG</sequence>
<reference evidence="3" key="1">
    <citation type="submission" date="2022-05" db="EMBL/GenBank/DDBJ databases">
        <authorList>
            <person name="Tuo L."/>
        </authorList>
    </citation>
    <scope>NUCLEOTIDE SEQUENCE</scope>
    <source>
        <strain evidence="3">BSK12Z-4</strain>
    </source>
</reference>
<keyword evidence="2" id="KW-0812">Transmembrane</keyword>
<keyword evidence="4" id="KW-1185">Reference proteome</keyword>
<dbReference type="RefSeq" id="WP_250826071.1">
    <property type="nucleotide sequence ID" value="NZ_JAMOIL010000002.1"/>
</dbReference>
<dbReference type="AlphaFoldDB" id="A0A9X2IDE2"/>
<feature type="region of interest" description="Disordered" evidence="1">
    <location>
        <begin position="186"/>
        <end position="206"/>
    </location>
</feature>